<accession>A0ABU2U6S0</accession>
<proteinExistence type="predicted"/>
<name>A0ABU2U6S0_9ACTN</name>
<reference evidence="2" key="1">
    <citation type="submission" date="2023-07" db="EMBL/GenBank/DDBJ databases">
        <title>30 novel species of actinomycetes from the DSMZ collection.</title>
        <authorList>
            <person name="Nouioui I."/>
        </authorList>
    </citation>
    <scope>NUCLEOTIDE SEQUENCE [LARGE SCALE GENOMIC DNA]</scope>
    <source>
        <strain evidence="2">DSM 41699</strain>
    </source>
</reference>
<gene>
    <name evidence="1" type="ORF">RM764_38910</name>
</gene>
<organism evidence="1 2">
    <name type="scientific">Streptomyces gibsoniae</name>
    <dbReference type="NCBI Taxonomy" id="3075529"/>
    <lineage>
        <taxon>Bacteria</taxon>
        <taxon>Bacillati</taxon>
        <taxon>Actinomycetota</taxon>
        <taxon>Actinomycetes</taxon>
        <taxon>Kitasatosporales</taxon>
        <taxon>Streptomycetaceae</taxon>
        <taxon>Streptomyces</taxon>
    </lineage>
</organism>
<sequence length="40" mass="4157">MSTSTAPIRPDYGSAVGTAWAVPATSEAKSRVPAGHQRDE</sequence>
<comment type="caution">
    <text evidence="1">The sequence shown here is derived from an EMBL/GenBank/DDBJ whole genome shotgun (WGS) entry which is preliminary data.</text>
</comment>
<protein>
    <submittedName>
        <fullName evidence="1">Uncharacterized protein</fullName>
    </submittedName>
</protein>
<evidence type="ECO:0000313" key="1">
    <source>
        <dbReference type="EMBL" id="MDT0468879.1"/>
    </source>
</evidence>
<dbReference type="RefSeq" id="WP_311700323.1">
    <property type="nucleotide sequence ID" value="NZ_JAVREY010000087.1"/>
</dbReference>
<dbReference type="EMBL" id="JAVREY010000087">
    <property type="protein sequence ID" value="MDT0468879.1"/>
    <property type="molecule type" value="Genomic_DNA"/>
</dbReference>
<evidence type="ECO:0000313" key="2">
    <source>
        <dbReference type="Proteomes" id="UP001183809"/>
    </source>
</evidence>
<dbReference type="Proteomes" id="UP001183809">
    <property type="component" value="Unassembled WGS sequence"/>
</dbReference>
<keyword evidence="2" id="KW-1185">Reference proteome</keyword>